<dbReference type="Pfam" id="PF01544">
    <property type="entry name" value="CorA"/>
    <property type="match status" value="1"/>
</dbReference>
<accession>A0A9D1K1P0</accession>
<feature type="transmembrane region" description="Helical" evidence="6">
    <location>
        <begin position="184"/>
        <end position="202"/>
    </location>
</feature>
<dbReference type="CDD" id="cd12827">
    <property type="entry name" value="EcCorA_ZntB-like_u2"/>
    <property type="match status" value="1"/>
</dbReference>
<proteinExistence type="inferred from homology"/>
<evidence type="ECO:0000256" key="6">
    <source>
        <dbReference type="SAM" id="Phobius"/>
    </source>
</evidence>
<reference evidence="7" key="1">
    <citation type="submission" date="2020-10" db="EMBL/GenBank/DDBJ databases">
        <authorList>
            <person name="Gilroy R."/>
        </authorList>
    </citation>
    <scope>NUCLEOTIDE SEQUENCE</scope>
    <source>
        <strain evidence="7">6086</strain>
    </source>
</reference>
<protein>
    <submittedName>
        <fullName evidence="7">Magnesium transporter CorA family protein</fullName>
    </submittedName>
</protein>
<dbReference type="InterPro" id="IPR045863">
    <property type="entry name" value="CorA_TM1_TM2"/>
</dbReference>
<keyword evidence="5 6" id="KW-0472">Membrane</keyword>
<dbReference type="GO" id="GO:0016020">
    <property type="term" value="C:membrane"/>
    <property type="evidence" value="ECO:0007669"/>
    <property type="project" value="UniProtKB-SubCell"/>
</dbReference>
<gene>
    <name evidence="7" type="ORF">IAD03_04385</name>
</gene>
<evidence type="ECO:0000256" key="3">
    <source>
        <dbReference type="ARBA" id="ARBA00022692"/>
    </source>
</evidence>
<dbReference type="Gene3D" id="1.20.58.340">
    <property type="entry name" value="Magnesium transport protein CorA, transmembrane region"/>
    <property type="match status" value="2"/>
</dbReference>
<dbReference type="PANTHER" id="PTHR47891:SF2">
    <property type="entry name" value="MAGNESIUM AND COBALT TRANSPORTER"/>
    <property type="match status" value="1"/>
</dbReference>
<dbReference type="GO" id="GO:0046873">
    <property type="term" value="F:metal ion transmembrane transporter activity"/>
    <property type="evidence" value="ECO:0007669"/>
    <property type="project" value="InterPro"/>
</dbReference>
<evidence type="ECO:0000313" key="8">
    <source>
        <dbReference type="Proteomes" id="UP000824141"/>
    </source>
</evidence>
<dbReference type="Proteomes" id="UP000824141">
    <property type="component" value="Unassembled WGS sequence"/>
</dbReference>
<organism evidence="7 8">
    <name type="scientific">Candidatus Caccousia stercoris</name>
    <dbReference type="NCBI Taxonomy" id="2840723"/>
    <lineage>
        <taxon>Bacteria</taxon>
        <taxon>Bacillati</taxon>
        <taxon>Bacillota</taxon>
        <taxon>Clostridia</taxon>
        <taxon>Eubacteriales</taxon>
        <taxon>Oscillospiraceae</taxon>
        <taxon>Oscillospiraceae incertae sedis</taxon>
        <taxon>Candidatus Caccousia</taxon>
    </lineage>
</organism>
<dbReference type="PANTHER" id="PTHR47891">
    <property type="entry name" value="TRANSPORTER-RELATED"/>
    <property type="match status" value="1"/>
</dbReference>
<comment type="similarity">
    <text evidence="2">Belongs to the CorA metal ion transporter (MIT) (TC 1.A.35) family.</text>
</comment>
<evidence type="ECO:0000256" key="4">
    <source>
        <dbReference type="ARBA" id="ARBA00022989"/>
    </source>
</evidence>
<dbReference type="InterPro" id="IPR002523">
    <property type="entry name" value="MgTranspt_CorA/ZnTranspt_ZntB"/>
</dbReference>
<name>A0A9D1K1P0_9FIRM</name>
<keyword evidence="4 6" id="KW-1133">Transmembrane helix</keyword>
<comment type="subcellular location">
    <subcellularLocation>
        <location evidence="1">Membrane</location>
        <topology evidence="1">Multi-pass membrane protein</topology>
    </subcellularLocation>
</comment>
<dbReference type="AlphaFoldDB" id="A0A9D1K1P0"/>
<reference evidence="7" key="2">
    <citation type="journal article" date="2021" name="PeerJ">
        <title>Extensive microbial diversity within the chicken gut microbiome revealed by metagenomics and culture.</title>
        <authorList>
            <person name="Gilroy R."/>
            <person name="Ravi A."/>
            <person name="Getino M."/>
            <person name="Pursley I."/>
            <person name="Horton D.L."/>
            <person name="Alikhan N.F."/>
            <person name="Baker D."/>
            <person name="Gharbi K."/>
            <person name="Hall N."/>
            <person name="Watson M."/>
            <person name="Adriaenssens E.M."/>
            <person name="Foster-Nyarko E."/>
            <person name="Jarju S."/>
            <person name="Secka A."/>
            <person name="Antonio M."/>
            <person name="Oren A."/>
            <person name="Chaudhuri R.R."/>
            <person name="La Ragione R."/>
            <person name="Hildebrand F."/>
            <person name="Pallen M.J."/>
        </authorList>
    </citation>
    <scope>NUCLEOTIDE SEQUENCE</scope>
    <source>
        <strain evidence="7">6086</strain>
    </source>
</reference>
<evidence type="ECO:0000256" key="2">
    <source>
        <dbReference type="ARBA" id="ARBA00009765"/>
    </source>
</evidence>
<dbReference type="InterPro" id="IPR047199">
    <property type="entry name" value="CorA-like"/>
</dbReference>
<keyword evidence="3 6" id="KW-0812">Transmembrane</keyword>
<evidence type="ECO:0000256" key="1">
    <source>
        <dbReference type="ARBA" id="ARBA00004141"/>
    </source>
</evidence>
<evidence type="ECO:0000256" key="5">
    <source>
        <dbReference type="ARBA" id="ARBA00023136"/>
    </source>
</evidence>
<dbReference type="EMBL" id="DVJM01000081">
    <property type="protein sequence ID" value="HIS78591.1"/>
    <property type="molecule type" value="Genomic_DNA"/>
</dbReference>
<evidence type="ECO:0000313" key="7">
    <source>
        <dbReference type="EMBL" id="HIS78591.1"/>
    </source>
</evidence>
<comment type="caution">
    <text evidence="7">The sequence shown here is derived from an EMBL/GenBank/DDBJ whole genome shotgun (WGS) entry which is preliminary data.</text>
</comment>
<dbReference type="InterPro" id="IPR045861">
    <property type="entry name" value="CorA_cytoplasmic_dom"/>
</dbReference>
<feature type="transmembrane region" description="Helical" evidence="6">
    <location>
        <begin position="154"/>
        <end position="172"/>
    </location>
</feature>
<dbReference type="SUPFAM" id="SSF144083">
    <property type="entry name" value="Magnesium transport protein CorA, transmembrane region"/>
    <property type="match status" value="1"/>
</dbReference>
<sequence>ITVSTRENPILDEFAEGIVRGVQTNLKTHFILHLMLRIASRYLQYLKQIDRMTSQIERELRRSMKNSQLLQLMDIEKSLVYFSSSLKGNELTIEKIMRGRVVKLYEEDQDLLEDVLIEVKQAVDMSGIYLDILSSTMESFASLISNNLNMVMKVLASITLIISIPMVISGYYGMNVEGIPFTTFWFPIVISILCMAVTAVILKKKEML</sequence>
<dbReference type="SUPFAM" id="SSF143865">
    <property type="entry name" value="CorA soluble domain-like"/>
    <property type="match status" value="1"/>
</dbReference>
<feature type="non-terminal residue" evidence="7">
    <location>
        <position position="1"/>
    </location>
</feature>